<comment type="caution">
    <text evidence="2">The sequence shown here is derived from an EMBL/GenBank/DDBJ whole genome shotgun (WGS) entry which is preliminary data.</text>
</comment>
<dbReference type="RefSeq" id="WP_124870726.1">
    <property type="nucleotide sequence ID" value="NZ_RQZF01000006.1"/>
</dbReference>
<feature type="binding site" evidence="1">
    <location>
        <position position="72"/>
    </location>
    <ligand>
        <name>Mg(2+)</name>
        <dbReference type="ChEBI" id="CHEBI:18420"/>
        <label>1</label>
        <note>catalytic</note>
    </ligand>
</feature>
<reference evidence="2 3" key="1">
    <citation type="submission" date="2018-11" db="EMBL/GenBank/DDBJ databases">
        <title>Genomes From Bacteria Associated with the Canine Oral Cavity: a Test Case for Automated Genome-Based Taxonomic Assignment.</title>
        <authorList>
            <person name="Coil D.A."/>
            <person name="Jospin G."/>
            <person name="Darling A.E."/>
            <person name="Wallis C."/>
            <person name="Davis I.J."/>
            <person name="Harris S."/>
            <person name="Eisen J.A."/>
            <person name="Holcombe L.J."/>
            <person name="O'Flynn C."/>
        </authorList>
    </citation>
    <scope>NUCLEOTIDE SEQUENCE [LARGE SCALE GENOMIC DNA]</scope>
    <source>
        <strain evidence="2 3">OH770</strain>
    </source>
</reference>
<evidence type="ECO:0000256" key="1">
    <source>
        <dbReference type="PIRSR" id="PIRSR600760-2"/>
    </source>
</evidence>
<feature type="binding site" evidence="1">
    <location>
        <position position="118"/>
    </location>
    <ligand>
        <name>Mg(2+)</name>
        <dbReference type="ChEBI" id="CHEBI:18420"/>
        <label>1</label>
        <note>catalytic</note>
    </ligand>
</feature>
<dbReference type="Gene3D" id="3.40.190.80">
    <property type="match status" value="1"/>
</dbReference>
<feature type="binding site" evidence="1">
    <location>
        <position position="249"/>
    </location>
    <ligand>
        <name>Mg(2+)</name>
        <dbReference type="ChEBI" id="CHEBI:18420"/>
        <label>1</label>
        <note>catalytic</note>
    </ligand>
</feature>
<keyword evidence="3" id="KW-1185">Reference proteome</keyword>
<dbReference type="PANTHER" id="PTHR20854">
    <property type="entry name" value="INOSITOL MONOPHOSPHATASE"/>
    <property type="match status" value="1"/>
</dbReference>
<gene>
    <name evidence="2" type="ORF">EII11_07105</name>
</gene>
<evidence type="ECO:0000313" key="2">
    <source>
        <dbReference type="EMBL" id="RRC95161.1"/>
    </source>
</evidence>
<dbReference type="Proteomes" id="UP000280444">
    <property type="component" value="Unassembled WGS sequence"/>
</dbReference>
<dbReference type="PANTHER" id="PTHR20854:SF4">
    <property type="entry name" value="INOSITOL-1-MONOPHOSPHATASE-RELATED"/>
    <property type="match status" value="1"/>
</dbReference>
<dbReference type="GO" id="GO:0046872">
    <property type="term" value="F:metal ion binding"/>
    <property type="evidence" value="ECO:0007669"/>
    <property type="project" value="UniProtKB-KW"/>
</dbReference>
<feature type="binding site" evidence="1">
    <location>
        <position position="119"/>
    </location>
    <ligand>
        <name>Mg(2+)</name>
        <dbReference type="ChEBI" id="CHEBI:18420"/>
        <label>1</label>
        <note>catalytic</note>
    </ligand>
</feature>
<protein>
    <submittedName>
        <fullName evidence="2">Inositol monophosphatase</fullName>
    </submittedName>
</protein>
<dbReference type="AlphaFoldDB" id="A0A3P1SCY8"/>
<dbReference type="GO" id="GO:0008934">
    <property type="term" value="F:inositol monophosphate 1-phosphatase activity"/>
    <property type="evidence" value="ECO:0007669"/>
    <property type="project" value="TreeGrafter"/>
</dbReference>
<dbReference type="GO" id="GO:0006020">
    <property type="term" value="P:inositol metabolic process"/>
    <property type="evidence" value="ECO:0007669"/>
    <property type="project" value="TreeGrafter"/>
</dbReference>
<organism evidence="2 3">
    <name type="scientific">Schaalia canis</name>
    <dbReference type="NCBI Taxonomy" id="100469"/>
    <lineage>
        <taxon>Bacteria</taxon>
        <taxon>Bacillati</taxon>
        <taxon>Actinomycetota</taxon>
        <taxon>Actinomycetes</taxon>
        <taxon>Actinomycetales</taxon>
        <taxon>Actinomycetaceae</taxon>
        <taxon>Schaalia</taxon>
    </lineage>
</organism>
<dbReference type="InterPro" id="IPR000760">
    <property type="entry name" value="Inositol_monophosphatase-like"/>
</dbReference>
<keyword evidence="1" id="KW-0479">Metal-binding</keyword>
<dbReference type="SUPFAM" id="SSF56655">
    <property type="entry name" value="Carbohydrate phosphatase"/>
    <property type="match status" value="1"/>
</dbReference>
<accession>A0A3P1SCY8</accession>
<dbReference type="OrthoDB" id="9772456at2"/>
<dbReference type="Gene3D" id="3.30.540.10">
    <property type="entry name" value="Fructose-1,6-Bisphosphatase, subunit A, domain 1"/>
    <property type="match status" value="1"/>
</dbReference>
<dbReference type="EMBL" id="RQZF01000006">
    <property type="protein sequence ID" value="RRC95161.1"/>
    <property type="molecule type" value="Genomic_DNA"/>
</dbReference>
<evidence type="ECO:0000313" key="3">
    <source>
        <dbReference type="Proteomes" id="UP000280444"/>
    </source>
</evidence>
<proteinExistence type="predicted"/>
<dbReference type="Pfam" id="PF00459">
    <property type="entry name" value="Inositol_P"/>
    <property type="match status" value="1"/>
</dbReference>
<dbReference type="GO" id="GO:0007165">
    <property type="term" value="P:signal transduction"/>
    <property type="evidence" value="ECO:0007669"/>
    <property type="project" value="TreeGrafter"/>
</dbReference>
<feature type="binding site" evidence="1">
    <location>
        <position position="116"/>
    </location>
    <ligand>
        <name>Mg(2+)</name>
        <dbReference type="ChEBI" id="CHEBI:18420"/>
        <label>1</label>
        <note>catalytic</note>
    </ligand>
</feature>
<sequence>MSSYSIDHQCALVARAAALSVAPYLRSVARTVTSFDTKMDSHDPVTVHDRYVEGVLHEILGFFAPGSRVLGEEQGEVTLTSSTEDTALSGEAAALAQLGDAAEVHELGDRLRWIVDPIDGTANFACGMAYFGTSIAAELDGQIIAGAVSVPLLHEVFVANATRAWHEGPSGTTELRSQGPRSESEAVLISYYPTRRLLHQDPLLAAQREQRLVDAYMATRRSGACALDLAHIAAGWLGAMIGTAFKPWDVAAGIHMVRVAGGTVLNLPLRTDCADGYAPGVAASVGSFDAVTIEAVLREEQAFIDPIY</sequence>
<comment type="cofactor">
    <cofactor evidence="1">
        <name>Mg(2+)</name>
        <dbReference type="ChEBI" id="CHEBI:18420"/>
    </cofactor>
</comment>
<keyword evidence="1" id="KW-0460">Magnesium</keyword>
<name>A0A3P1SCY8_9ACTO</name>